<accession>A0A2P8HD84</accession>
<keyword evidence="2" id="KW-1185">Reference proteome</keyword>
<evidence type="ECO:0000313" key="1">
    <source>
        <dbReference type="EMBL" id="PSL44168.1"/>
    </source>
</evidence>
<evidence type="ECO:0000313" key="2">
    <source>
        <dbReference type="Proteomes" id="UP000240971"/>
    </source>
</evidence>
<dbReference type="RefSeq" id="WP_106530464.1">
    <property type="nucleotide sequence ID" value="NZ_PYAW01000006.1"/>
</dbReference>
<comment type="caution">
    <text evidence="1">The sequence shown here is derived from an EMBL/GenBank/DDBJ whole genome shotgun (WGS) entry which is preliminary data.</text>
</comment>
<sequence length="132" mass="15668">MQIHINDETLVVDIQEEFRRYYPYLKLEFFYKPHVKGEYYAKEEKVISDTPIEKIRVTHHSGWLDINYYRTAAAVEHDCWYLFGFCMQILRKSNGQWLETTGTDNWTLEGLNAAGRPAEKQTYHLSDEIELG</sequence>
<proteinExistence type="predicted"/>
<name>A0A2P8HD84_CHINA</name>
<dbReference type="OrthoDB" id="959050at2"/>
<organism evidence="1 2">
    <name type="scientific">Chitinophaga niastensis</name>
    <dbReference type="NCBI Taxonomy" id="536980"/>
    <lineage>
        <taxon>Bacteria</taxon>
        <taxon>Pseudomonadati</taxon>
        <taxon>Bacteroidota</taxon>
        <taxon>Chitinophagia</taxon>
        <taxon>Chitinophagales</taxon>
        <taxon>Chitinophagaceae</taxon>
        <taxon>Chitinophaga</taxon>
    </lineage>
</organism>
<dbReference type="EMBL" id="PYAW01000006">
    <property type="protein sequence ID" value="PSL44168.1"/>
    <property type="molecule type" value="Genomic_DNA"/>
</dbReference>
<protein>
    <submittedName>
        <fullName evidence="1">Uncharacterized protein</fullName>
    </submittedName>
</protein>
<dbReference type="Proteomes" id="UP000240971">
    <property type="component" value="Unassembled WGS sequence"/>
</dbReference>
<dbReference type="AlphaFoldDB" id="A0A2P8HD84"/>
<gene>
    <name evidence="1" type="ORF">CLV51_10633</name>
</gene>
<reference evidence="1 2" key="1">
    <citation type="submission" date="2018-03" db="EMBL/GenBank/DDBJ databases">
        <title>Genomic Encyclopedia of Archaeal and Bacterial Type Strains, Phase II (KMG-II): from individual species to whole genera.</title>
        <authorList>
            <person name="Goeker M."/>
        </authorList>
    </citation>
    <scope>NUCLEOTIDE SEQUENCE [LARGE SCALE GENOMIC DNA]</scope>
    <source>
        <strain evidence="1 2">DSM 24859</strain>
    </source>
</reference>